<sequence length="287" mass="32184">MSEKKLLTIAELEDKCVDIRSDLLNFIYRIGMGHLGGELSIVEMAVALYYKYLNFDVMDPHKEGRDRFILSKGHCSETLYTIFSDLGAYTQDYMVEHFENLDQYKFGMHSNRKKCPQIEVSAGSLGHGLPIAVGYALGARYRKENYRVIVMIGDGEFDEGTNWEALMAGGHYQLNNLTCILDKNGLQMTGTTEHVMNIDPVADKVRAFGWEVIEIEDGNDMAQVCAALDHLPERDYAKRAKPTFIISNTVKGKGVSFMEGNHKWHGGGIGEEDLKTALADVAKMRKA</sequence>
<evidence type="ECO:0000259" key="4">
    <source>
        <dbReference type="Pfam" id="PF00456"/>
    </source>
</evidence>
<evidence type="ECO:0000313" key="5">
    <source>
        <dbReference type="EMBL" id="MBC5724670.1"/>
    </source>
</evidence>
<dbReference type="InterPro" id="IPR005474">
    <property type="entry name" value="Transketolase_N"/>
</dbReference>
<evidence type="ECO:0000256" key="1">
    <source>
        <dbReference type="ARBA" id="ARBA00001964"/>
    </source>
</evidence>
<dbReference type="PANTHER" id="PTHR47514">
    <property type="entry name" value="TRANSKETOLASE N-TERMINAL SECTION-RELATED"/>
    <property type="match status" value="1"/>
</dbReference>
<evidence type="ECO:0000256" key="3">
    <source>
        <dbReference type="ARBA" id="ARBA00023052"/>
    </source>
</evidence>
<proteinExistence type="inferred from homology"/>
<keyword evidence="3" id="KW-0786">Thiamine pyrophosphate</keyword>
<dbReference type="AlphaFoldDB" id="A0A923LSV1"/>
<comment type="cofactor">
    <cofactor evidence="1">
        <name>thiamine diphosphate</name>
        <dbReference type="ChEBI" id="CHEBI:58937"/>
    </cofactor>
</comment>
<reference evidence="5" key="1">
    <citation type="submission" date="2020-08" db="EMBL/GenBank/DDBJ databases">
        <title>Genome public.</title>
        <authorList>
            <person name="Liu C."/>
            <person name="Sun Q."/>
        </authorList>
    </citation>
    <scope>NUCLEOTIDE SEQUENCE</scope>
    <source>
        <strain evidence="5">NSJ-28</strain>
    </source>
</reference>
<dbReference type="EMBL" id="JACOPL010000003">
    <property type="protein sequence ID" value="MBC5724670.1"/>
    <property type="molecule type" value="Genomic_DNA"/>
</dbReference>
<dbReference type="SUPFAM" id="SSF52518">
    <property type="entry name" value="Thiamin diphosphate-binding fold (THDP-binding)"/>
    <property type="match status" value="1"/>
</dbReference>
<organism evidence="5 6">
    <name type="scientific">Agathobaculum faecis</name>
    <dbReference type="NCBI Taxonomy" id="2763013"/>
    <lineage>
        <taxon>Bacteria</taxon>
        <taxon>Bacillati</taxon>
        <taxon>Bacillota</taxon>
        <taxon>Clostridia</taxon>
        <taxon>Eubacteriales</taxon>
        <taxon>Butyricicoccaceae</taxon>
        <taxon>Agathobaculum</taxon>
    </lineage>
</organism>
<evidence type="ECO:0000313" key="6">
    <source>
        <dbReference type="Proteomes" id="UP000606499"/>
    </source>
</evidence>
<gene>
    <name evidence="5" type="ORF">H8S45_04245</name>
</gene>
<comment type="caution">
    <text evidence="5">The sequence shown here is derived from an EMBL/GenBank/DDBJ whole genome shotgun (WGS) entry which is preliminary data.</text>
</comment>
<dbReference type="CDD" id="cd02012">
    <property type="entry name" value="TPP_TK"/>
    <property type="match status" value="1"/>
</dbReference>
<dbReference type="PANTHER" id="PTHR47514:SF1">
    <property type="entry name" value="TRANSKETOLASE N-TERMINAL SECTION-RELATED"/>
    <property type="match status" value="1"/>
</dbReference>
<name>A0A923LSV1_9FIRM</name>
<dbReference type="RefSeq" id="WP_107630890.1">
    <property type="nucleotide sequence ID" value="NZ_JACOPL010000003.1"/>
</dbReference>
<dbReference type="Pfam" id="PF00456">
    <property type="entry name" value="Transketolase_N"/>
    <property type="match status" value="1"/>
</dbReference>
<protein>
    <submittedName>
        <fullName evidence="5">Transketolase</fullName>
    </submittedName>
</protein>
<comment type="similarity">
    <text evidence="2">Belongs to the transketolase family.</text>
</comment>
<feature type="domain" description="Transketolase N-terminal" evidence="4">
    <location>
        <begin position="23"/>
        <end position="276"/>
    </location>
</feature>
<keyword evidence="6" id="KW-1185">Reference proteome</keyword>
<evidence type="ECO:0000256" key="2">
    <source>
        <dbReference type="ARBA" id="ARBA00007131"/>
    </source>
</evidence>
<accession>A0A923LSV1</accession>
<dbReference type="InterPro" id="IPR029061">
    <property type="entry name" value="THDP-binding"/>
</dbReference>
<dbReference type="Gene3D" id="3.40.50.970">
    <property type="match status" value="1"/>
</dbReference>
<dbReference type="Proteomes" id="UP000606499">
    <property type="component" value="Unassembled WGS sequence"/>
</dbReference>